<dbReference type="Proteomes" id="UP000294850">
    <property type="component" value="Unassembled WGS sequence"/>
</dbReference>
<comment type="caution">
    <text evidence="2">The sequence shown here is derived from an EMBL/GenBank/DDBJ whole genome shotgun (WGS) entry which is preliminary data.</text>
</comment>
<feature type="chain" id="PRO_5020560103" description="Outer membrane lipoprotein-sorting protein" evidence="1">
    <location>
        <begin position="21"/>
        <end position="237"/>
    </location>
</feature>
<keyword evidence="1" id="KW-0732">Signal</keyword>
<organism evidence="2 3">
    <name type="scientific">Dyadobacter psychrotolerans</name>
    <dbReference type="NCBI Taxonomy" id="2541721"/>
    <lineage>
        <taxon>Bacteria</taxon>
        <taxon>Pseudomonadati</taxon>
        <taxon>Bacteroidota</taxon>
        <taxon>Cytophagia</taxon>
        <taxon>Cytophagales</taxon>
        <taxon>Spirosomataceae</taxon>
        <taxon>Dyadobacter</taxon>
    </lineage>
</organism>
<dbReference type="EMBL" id="SMFL01000008">
    <property type="protein sequence ID" value="TDE12806.1"/>
    <property type="molecule type" value="Genomic_DNA"/>
</dbReference>
<feature type="signal peptide" evidence="1">
    <location>
        <begin position="1"/>
        <end position="20"/>
    </location>
</feature>
<protein>
    <recommendedName>
        <fullName evidence="4">Outer membrane lipoprotein-sorting protein</fullName>
    </recommendedName>
</protein>
<dbReference type="RefSeq" id="WP_131960227.1">
    <property type="nucleotide sequence ID" value="NZ_SMFL01000008.1"/>
</dbReference>
<reference evidence="2 3" key="1">
    <citation type="submission" date="2019-03" db="EMBL/GenBank/DDBJ databases">
        <title>Dyadobacter AR-3-6 sp. nov., isolated from arctic soil.</title>
        <authorList>
            <person name="Chaudhary D.K."/>
        </authorList>
    </citation>
    <scope>NUCLEOTIDE SEQUENCE [LARGE SCALE GENOMIC DNA]</scope>
    <source>
        <strain evidence="2 3">AR-3-6</strain>
    </source>
</reference>
<evidence type="ECO:0000256" key="1">
    <source>
        <dbReference type="SAM" id="SignalP"/>
    </source>
</evidence>
<dbReference type="AlphaFoldDB" id="A0A4R5DFU3"/>
<evidence type="ECO:0000313" key="3">
    <source>
        <dbReference type="Proteomes" id="UP000294850"/>
    </source>
</evidence>
<sequence>MKKILGISIALLLINTLTFAQKLPADSIFAKYYTATGGKGLWDAVKSYNIKRSYATATSTPYDANIVVSVPEKSIYKSKTIMKRSFVYTVKDNEGWIKVPLGNKMDVKDLSAAEQQNMKTEIYDNLAPFIDYQNRGFIATTVGTETLNGVSVNQVELQGNGAKYNLYFDAKSGLLIRQKENRGGVETVTDLSAYTKSGYGLLYPAKLVEINSVDKKPVTITSAITINDAVNAELFKR</sequence>
<gene>
    <name evidence="2" type="ORF">E0F88_20890</name>
</gene>
<evidence type="ECO:0008006" key="4">
    <source>
        <dbReference type="Google" id="ProtNLM"/>
    </source>
</evidence>
<evidence type="ECO:0000313" key="2">
    <source>
        <dbReference type="EMBL" id="TDE12806.1"/>
    </source>
</evidence>
<proteinExistence type="predicted"/>
<name>A0A4R5DFU3_9BACT</name>
<dbReference type="OrthoDB" id="943918at2"/>
<keyword evidence="3" id="KW-1185">Reference proteome</keyword>
<accession>A0A4R5DFU3</accession>